<sequence>MIRKYWWLVVFAVSVFLFDTLLMQWIELMATEQDKCRNMDSVNPLKLINCTTWGSEPGDLTYDYLSPGSPLSLIKSGH</sequence>
<dbReference type="Proteomes" id="UP000254762">
    <property type="component" value="Unassembled WGS sequence"/>
</dbReference>
<dbReference type="InterPro" id="IPR022540">
    <property type="entry name" value="DUF2556"/>
</dbReference>
<evidence type="ECO:0000313" key="2">
    <source>
        <dbReference type="Proteomes" id="UP000254762"/>
    </source>
</evidence>
<evidence type="ECO:0000313" key="1">
    <source>
        <dbReference type="EMBL" id="SUG31217.1"/>
    </source>
</evidence>
<dbReference type="AlphaFoldDB" id="A0A379SPB3"/>
<organism evidence="1 2">
    <name type="scientific">Salmonella enterica subsp. arizonae</name>
    <dbReference type="NCBI Taxonomy" id="59203"/>
    <lineage>
        <taxon>Bacteria</taxon>
        <taxon>Pseudomonadati</taxon>
        <taxon>Pseudomonadota</taxon>
        <taxon>Gammaproteobacteria</taxon>
        <taxon>Enterobacterales</taxon>
        <taxon>Enterobacteriaceae</taxon>
        <taxon>Salmonella</taxon>
    </lineage>
</organism>
<name>A0A379SPB3_SALER</name>
<reference evidence="1 2" key="1">
    <citation type="submission" date="2018-06" db="EMBL/GenBank/DDBJ databases">
        <authorList>
            <consortium name="Pathogen Informatics"/>
            <person name="Doyle S."/>
        </authorList>
    </citation>
    <scope>NUCLEOTIDE SEQUENCE [LARGE SCALE GENOMIC DNA]</scope>
    <source>
        <strain evidence="1 2">NCTC7304</strain>
    </source>
</reference>
<accession>A0A379SPB3</accession>
<dbReference type="EMBL" id="UGXD01000002">
    <property type="protein sequence ID" value="SUG31217.1"/>
    <property type="molecule type" value="Genomic_DNA"/>
</dbReference>
<protein>
    <submittedName>
        <fullName evidence="1">Protein yhdU</fullName>
    </submittedName>
</protein>
<dbReference type="Pfam" id="PF10831">
    <property type="entry name" value="DUF2556"/>
    <property type="match status" value="1"/>
</dbReference>
<gene>
    <name evidence="1" type="ORF">NCTC7304_00586</name>
</gene>
<proteinExistence type="predicted"/>